<evidence type="ECO:0000313" key="3">
    <source>
        <dbReference type="Proteomes" id="UP000194873"/>
    </source>
</evidence>
<keyword evidence="3" id="KW-1185">Reference proteome</keyword>
<evidence type="ECO:0000256" key="1">
    <source>
        <dbReference type="SAM" id="MobiDB-lite"/>
    </source>
</evidence>
<name>A0A243W724_9BACT</name>
<dbReference type="EMBL" id="MTSE01000131">
    <property type="protein sequence ID" value="OUJ64980.1"/>
    <property type="molecule type" value="Genomic_DNA"/>
</dbReference>
<feature type="non-terminal residue" evidence="2">
    <location>
        <position position="1"/>
    </location>
</feature>
<feature type="non-terminal residue" evidence="2">
    <location>
        <position position="216"/>
    </location>
</feature>
<feature type="compositionally biased region" description="Gly residues" evidence="1">
    <location>
        <begin position="73"/>
        <end position="82"/>
    </location>
</feature>
<accession>A0A243W724</accession>
<reference evidence="2 3" key="1">
    <citation type="submission" date="2017-01" db="EMBL/GenBank/DDBJ databases">
        <title>A new Hymenobacter.</title>
        <authorList>
            <person name="Liang Y."/>
            <person name="Feng F."/>
        </authorList>
    </citation>
    <scope>NUCLEOTIDE SEQUENCE [LARGE SCALE GENOMIC DNA]</scope>
    <source>
        <strain evidence="2">MIMBbqt21</strain>
    </source>
</reference>
<dbReference type="RefSeq" id="WP_218779910.1">
    <property type="nucleotide sequence ID" value="NZ_MTSE01000131.1"/>
</dbReference>
<gene>
    <name evidence="2" type="ORF">BXP70_29265</name>
</gene>
<feature type="region of interest" description="Disordered" evidence="1">
    <location>
        <begin position="73"/>
        <end position="92"/>
    </location>
</feature>
<organism evidence="2 3">
    <name type="scientific">Hymenobacter crusticola</name>
    <dbReference type="NCBI Taxonomy" id="1770526"/>
    <lineage>
        <taxon>Bacteria</taxon>
        <taxon>Pseudomonadati</taxon>
        <taxon>Bacteroidota</taxon>
        <taxon>Cytophagia</taxon>
        <taxon>Cytophagales</taxon>
        <taxon>Hymenobacteraceae</taxon>
        <taxon>Hymenobacter</taxon>
    </lineage>
</organism>
<dbReference type="AlphaFoldDB" id="A0A243W724"/>
<protein>
    <submittedName>
        <fullName evidence="2">Uncharacterized protein</fullName>
    </submittedName>
</protein>
<proteinExistence type="predicted"/>
<sequence length="216" mass="22427">TAAQVVESEDKRFTSDAELAGYAPVGEDGKVVAEATQDFFFATEHFTIEDVVGEDNVTRPTFRIKQSILDGLGTGGGGGGGNPALDTSITPDGDVAQNGGVWGFGKPKNSVSFTVTESGGTGEYTRTWSFTGPAGNGAYANGGPDQVHGPTFALLNMVYDGNWEVKCVTTDSAGTTFTSQLPFVVTGNGNGFPTGGSTDFALRMEFRTKTAVGKPD</sequence>
<comment type="caution">
    <text evidence="2">The sequence shown here is derived from an EMBL/GenBank/DDBJ whole genome shotgun (WGS) entry which is preliminary data.</text>
</comment>
<evidence type="ECO:0000313" key="2">
    <source>
        <dbReference type="EMBL" id="OUJ64980.1"/>
    </source>
</evidence>
<dbReference type="Proteomes" id="UP000194873">
    <property type="component" value="Unassembled WGS sequence"/>
</dbReference>